<proteinExistence type="predicted"/>
<comment type="caution">
    <text evidence="1">The sequence shown here is derived from an EMBL/GenBank/DDBJ whole genome shotgun (WGS) entry which is preliminary data.</text>
</comment>
<protein>
    <submittedName>
        <fullName evidence="1">Uncharacterized protein</fullName>
    </submittedName>
</protein>
<gene>
    <name evidence="1" type="ORF">CA983_02750</name>
</gene>
<evidence type="ECO:0000313" key="2">
    <source>
        <dbReference type="Proteomes" id="UP000195105"/>
    </source>
</evidence>
<dbReference type="AlphaFoldDB" id="A0A243SAK6"/>
<evidence type="ECO:0000313" key="1">
    <source>
        <dbReference type="EMBL" id="OUD04692.1"/>
    </source>
</evidence>
<accession>A0A243SAK6</accession>
<organism evidence="1 2">
    <name type="scientific">Streptomyces swartbergensis</name>
    <dbReference type="NCBI Taxonomy" id="487165"/>
    <lineage>
        <taxon>Bacteria</taxon>
        <taxon>Bacillati</taxon>
        <taxon>Actinomycetota</taxon>
        <taxon>Actinomycetes</taxon>
        <taxon>Kitasatosporales</taxon>
        <taxon>Streptomycetaceae</taxon>
        <taxon>Streptomyces</taxon>
    </lineage>
</organism>
<sequence length="85" mass="9449">MASRGKSNRRIVREGRRYWSDRPTSGGKAAGVGYALRSGSFTRCVSRVQRFMGPRARGYCALRFKEATGHWPGSKANRGTKGRRG</sequence>
<keyword evidence="2" id="KW-1185">Reference proteome</keyword>
<dbReference type="Proteomes" id="UP000195105">
    <property type="component" value="Unassembled WGS sequence"/>
</dbReference>
<reference evidence="1 2" key="1">
    <citation type="submission" date="2017-05" db="EMBL/GenBank/DDBJ databases">
        <title>Biotechnological potential of actinobacteria isolated from South African environments.</title>
        <authorList>
            <person name="Le Roes-Hill M."/>
            <person name="Prins A."/>
            <person name="Durrell K.A."/>
        </authorList>
    </citation>
    <scope>NUCLEOTIDE SEQUENCE [LARGE SCALE GENOMIC DNA]</scope>
    <source>
        <strain evidence="1 2">HMC13</strain>
    </source>
</reference>
<dbReference type="EMBL" id="NGFN01000008">
    <property type="protein sequence ID" value="OUD04692.1"/>
    <property type="molecule type" value="Genomic_DNA"/>
</dbReference>
<name>A0A243SAK6_9ACTN</name>
<dbReference type="RefSeq" id="WP_086599259.1">
    <property type="nucleotide sequence ID" value="NZ_NGFN01000008.1"/>
</dbReference>